<dbReference type="Proteomes" id="UP000605846">
    <property type="component" value="Unassembled WGS sequence"/>
</dbReference>
<evidence type="ECO:0000259" key="4">
    <source>
        <dbReference type="PROSITE" id="PS50003"/>
    </source>
</evidence>
<dbReference type="SUPFAM" id="SSF50729">
    <property type="entry name" value="PH domain-like"/>
    <property type="match status" value="1"/>
</dbReference>
<dbReference type="OrthoDB" id="2123378at2759"/>
<reference evidence="5" key="1">
    <citation type="submission" date="2020-01" db="EMBL/GenBank/DDBJ databases">
        <title>Genome Sequencing of Three Apophysomyces-Like Fungal Strains Confirms a Novel Fungal Genus in the Mucoromycota with divergent Burkholderia-like Endosymbiotic Bacteria.</title>
        <authorList>
            <person name="Stajich J.E."/>
            <person name="Macias A.M."/>
            <person name="Carter-House D."/>
            <person name="Lovett B."/>
            <person name="Kasson L.R."/>
            <person name="Berry K."/>
            <person name="Grigoriev I."/>
            <person name="Chang Y."/>
            <person name="Spatafora J."/>
            <person name="Kasson M.T."/>
        </authorList>
    </citation>
    <scope>NUCLEOTIDE SEQUENCE</scope>
    <source>
        <strain evidence="5">NRRL A-21654</strain>
    </source>
</reference>
<feature type="region of interest" description="Disordered" evidence="3">
    <location>
        <begin position="181"/>
        <end position="216"/>
    </location>
</feature>
<sequence length="812" mass="91133">MTTLRDNYKESSAESPKTSMPASLDRSFSSSGVGSHLCAPKELRQKIERPELGKNFAAKKIEVAALVIKSNQNRSPFGNLDHLRSETTSFARQPSMSHDMCISSALLQNPLYPNNERHRLDPTESALVSERRRGVRKSVTFSDTPRIHEIENFYQSTTPESGSQIAADDEVFMAGEKQSIEGLEYGEDEEEDEDEESSEEEEVRTPSAVGITDNKVDLPRNPLFAVASIGNASKQTHAVEGKQMFQLHPDNTEQRQQQPQHQVTIAGSNPVSFPPKRERRRKADSILDMLIASPIKTPYSTHTANDLDTDNGDQTPPDQVSLESIEKQIMAAITRARNARFKASHKPKLPSQNGIQLTNATNDTVVTDRVPNPGNAEHLAESDEGDTSTAASLEHVPPHYLITEKGTWENTEQSLPLESNNQTTEFGKSLISELEQITANVANEPNEMHQHKLVFVGDDKASWNKDQLQSPPEDALVWYTVDEKNDVSAMPIESPERSRTGSGLLYLQIVAAENLDFPIDKGKQSQNSYTSHGQQLKRLITTRSNGITRYVNRSNGALAQSRVSLDNIMDQCREKSCTASFALVNGWYRPSKHPLGAKAKREKYHDRIPEKAVGRLTVELFYLPNVDPKTDAGLPKDIYTCEQAMNARKFHQTRWQAGYMSQLGGDFWRRRYFQLQGGRLFSFTDTFHSPRIVIDLSKAVLLACDHSIIADTTMERNMASPVQKVTQDDNHIAGHVKSLGRRPCVKEDEICFSVKNGFQIFFNNGEKIEFFCDSAEDRSRWLEVLTVMLGKVPPRPAWMDKTDGHLHINCEQ</sequence>
<feature type="compositionally biased region" description="Polar residues" evidence="3">
    <location>
        <begin position="254"/>
        <end position="271"/>
    </location>
</feature>
<proteinExistence type="predicted"/>
<dbReference type="Gene3D" id="2.30.29.30">
    <property type="entry name" value="Pleckstrin-homology domain (PH domain)/Phosphotyrosine-binding domain (PTB)"/>
    <property type="match status" value="1"/>
</dbReference>
<dbReference type="InterPro" id="IPR001849">
    <property type="entry name" value="PH_domain"/>
</dbReference>
<evidence type="ECO:0000313" key="6">
    <source>
        <dbReference type="Proteomes" id="UP000605846"/>
    </source>
</evidence>
<accession>A0A8H7BW83</accession>
<feature type="region of interest" description="Disordered" evidence="3">
    <location>
        <begin position="1"/>
        <end position="36"/>
    </location>
</feature>
<gene>
    <name evidence="5" type="primary">BUD4_1</name>
    <name evidence="5" type="ORF">EC973_006599</name>
</gene>
<dbReference type="PANTHER" id="PTHR36100:SF1">
    <property type="entry name" value="BUD SITE SELECTION PROTEIN 4"/>
    <property type="match status" value="1"/>
</dbReference>
<evidence type="ECO:0000313" key="5">
    <source>
        <dbReference type="EMBL" id="KAF7728205.1"/>
    </source>
</evidence>
<dbReference type="InterPro" id="IPR052007">
    <property type="entry name" value="Bud4"/>
</dbReference>
<organism evidence="5 6">
    <name type="scientific">Apophysomyces ossiformis</name>
    <dbReference type="NCBI Taxonomy" id="679940"/>
    <lineage>
        <taxon>Eukaryota</taxon>
        <taxon>Fungi</taxon>
        <taxon>Fungi incertae sedis</taxon>
        <taxon>Mucoromycota</taxon>
        <taxon>Mucoromycotina</taxon>
        <taxon>Mucoromycetes</taxon>
        <taxon>Mucorales</taxon>
        <taxon>Mucorineae</taxon>
        <taxon>Mucoraceae</taxon>
        <taxon>Apophysomyces</taxon>
    </lineage>
</organism>
<evidence type="ECO:0000256" key="2">
    <source>
        <dbReference type="ARBA" id="ARBA00023306"/>
    </source>
</evidence>
<name>A0A8H7BW83_9FUNG</name>
<feature type="compositionally biased region" description="Acidic residues" evidence="3">
    <location>
        <begin position="184"/>
        <end position="202"/>
    </location>
</feature>
<dbReference type="SMART" id="SM00233">
    <property type="entry name" value="PH"/>
    <property type="match status" value="1"/>
</dbReference>
<feature type="region of interest" description="Disordered" evidence="3">
    <location>
        <begin position="370"/>
        <end position="389"/>
    </location>
</feature>
<dbReference type="EMBL" id="JABAYA010000042">
    <property type="protein sequence ID" value="KAF7728205.1"/>
    <property type="molecule type" value="Genomic_DNA"/>
</dbReference>
<dbReference type="AlphaFoldDB" id="A0A8H7BW83"/>
<keyword evidence="1" id="KW-0132">Cell division</keyword>
<evidence type="ECO:0000256" key="3">
    <source>
        <dbReference type="SAM" id="MobiDB-lite"/>
    </source>
</evidence>
<keyword evidence="6" id="KW-1185">Reference proteome</keyword>
<dbReference type="Pfam" id="PF00169">
    <property type="entry name" value="PH"/>
    <property type="match status" value="1"/>
</dbReference>
<protein>
    <submittedName>
        <fullName evidence="5">Bud site selection protein bud4</fullName>
    </submittedName>
</protein>
<evidence type="ECO:0000256" key="1">
    <source>
        <dbReference type="ARBA" id="ARBA00022618"/>
    </source>
</evidence>
<feature type="compositionally biased region" description="Basic and acidic residues" evidence="3">
    <location>
        <begin position="1"/>
        <end position="12"/>
    </location>
</feature>
<dbReference type="GO" id="GO:0005525">
    <property type="term" value="F:GTP binding"/>
    <property type="evidence" value="ECO:0007669"/>
    <property type="project" value="TreeGrafter"/>
</dbReference>
<dbReference type="GO" id="GO:0051301">
    <property type="term" value="P:cell division"/>
    <property type="evidence" value="ECO:0007669"/>
    <property type="project" value="UniProtKB-KW"/>
</dbReference>
<dbReference type="PROSITE" id="PS50003">
    <property type="entry name" value="PH_DOMAIN"/>
    <property type="match status" value="1"/>
</dbReference>
<dbReference type="InterPro" id="IPR011993">
    <property type="entry name" value="PH-like_dom_sf"/>
</dbReference>
<feature type="domain" description="PH" evidence="4">
    <location>
        <begin position="653"/>
        <end position="790"/>
    </location>
</feature>
<comment type="caution">
    <text evidence="5">The sequence shown here is derived from an EMBL/GenBank/DDBJ whole genome shotgun (WGS) entry which is preliminary data.</text>
</comment>
<feature type="compositionally biased region" description="Polar residues" evidence="3">
    <location>
        <begin position="13"/>
        <end position="33"/>
    </location>
</feature>
<feature type="region of interest" description="Disordered" evidence="3">
    <location>
        <begin position="251"/>
        <end position="280"/>
    </location>
</feature>
<dbReference type="PANTHER" id="PTHR36100">
    <property type="entry name" value="BUD SITE SELECTION PROTEIN 4"/>
    <property type="match status" value="1"/>
</dbReference>
<keyword evidence="2" id="KW-0131">Cell cycle</keyword>